<dbReference type="GeneTree" id="ENSGT00940000153386"/>
<feature type="compositionally biased region" description="Polar residues" evidence="1">
    <location>
        <begin position="10"/>
        <end position="22"/>
    </location>
</feature>
<reference evidence="2" key="7">
    <citation type="submission" date="2025-09" db="UniProtKB">
        <authorList>
            <consortium name="Ensembl"/>
        </authorList>
    </citation>
    <scope>IDENTIFICATION</scope>
    <source>
        <strain evidence="2">C57BL/6J</strain>
    </source>
</reference>
<reference evidence="9" key="4">
    <citation type="journal article" date="2010" name="Cell">
        <title>A tissue-specific atlas of mouse protein phosphorylation and expression.</title>
        <authorList>
            <person name="Huttlin E.L."/>
            <person name="Jedrychowski M.P."/>
            <person name="Elias J.E."/>
            <person name="Goswami T."/>
            <person name="Rad R."/>
            <person name="Beausoleil S.A."/>
            <person name="Villen J."/>
            <person name="Haas W."/>
            <person name="Sowa M.E."/>
            <person name="Gygi S.P."/>
        </authorList>
    </citation>
    <scope>IDENTIFICATION BY MASS SPECTROMETRY [LARGE SCALE ANALYSIS]</scope>
</reference>
<dbReference type="Proteomes" id="UP000000589">
    <property type="component" value="Chromosome 16"/>
</dbReference>
<reference evidence="7" key="1">
    <citation type="journal article" date="2007" name="Proc. Natl. Acad. Sci. U.S.A.">
        <title>Large-scale phosphorylation analysis of mouse liver.</title>
        <authorList>
            <person name="Villen J."/>
            <person name="Beausoleil S.A."/>
            <person name="Gerber S.A."/>
            <person name="Gygi S.P."/>
        </authorList>
    </citation>
    <scope>IDENTIFICATION BY MASS SPECTROMETRY [LARGE SCALE ANALYSIS]</scope>
</reference>
<dbReference type="HOGENOM" id="CLU_2941123_0_0_1"/>
<feature type="region of interest" description="Disordered" evidence="1">
    <location>
        <begin position="1"/>
        <end position="60"/>
    </location>
</feature>
<keyword evidence="5 6" id="KW-1267">Proteomics identification</keyword>
<evidence type="ECO:0000313" key="4">
    <source>
        <dbReference type="Proteomes" id="UP000000589"/>
    </source>
</evidence>
<evidence type="ECO:0007829" key="8">
    <source>
        <dbReference type="PubMed" id="19131326"/>
    </source>
</evidence>
<dbReference type="ExpressionAtlas" id="E9Q2S8">
    <property type="expression patterns" value="baseline and differential"/>
</dbReference>
<dbReference type="AlphaFoldDB" id="E9Q2S8"/>
<reference evidence="2 4" key="3">
    <citation type="journal article" date="2009" name="PLoS Biol.">
        <title>Lineage-specific biology revealed by a finished genome assembly of the mouse.</title>
        <authorList>
            <consortium name="Mouse Genome Sequencing Consortium"/>
            <person name="Church D.M."/>
            <person name="Goodstadt L."/>
            <person name="Hillier L.W."/>
            <person name="Zody M.C."/>
            <person name="Goldstein S."/>
            <person name="She X."/>
            <person name="Bult C.J."/>
            <person name="Agarwala R."/>
            <person name="Cherry J.L."/>
            <person name="DiCuccio M."/>
            <person name="Hlavina W."/>
            <person name="Kapustin Y."/>
            <person name="Meric P."/>
            <person name="Maglott D."/>
            <person name="Birtle Z."/>
            <person name="Marques A.C."/>
            <person name="Graves T."/>
            <person name="Zhou S."/>
            <person name="Teague B."/>
            <person name="Potamousis K."/>
            <person name="Churas C."/>
            <person name="Place M."/>
            <person name="Herschleb J."/>
            <person name="Runnheim R."/>
            <person name="Forrest D."/>
            <person name="Amos-Landgraf J."/>
            <person name="Schwartz D.C."/>
            <person name="Cheng Z."/>
            <person name="Lindblad-Toh K."/>
            <person name="Eichler E.E."/>
            <person name="Ponting C.P."/>
        </authorList>
    </citation>
    <scope>NUCLEOTIDE SEQUENCE [LARGE SCALE GENOMIC DNA]</scope>
    <source>
        <strain evidence="2 4">C57BL/6J</strain>
    </source>
</reference>
<evidence type="ECO:0000313" key="3">
    <source>
        <dbReference type="MGI" id="MGI:1096584"/>
    </source>
</evidence>
<evidence type="ECO:0007829" key="7">
    <source>
        <dbReference type="PubMed" id="17242355"/>
    </source>
</evidence>
<evidence type="ECO:0000313" key="2">
    <source>
        <dbReference type="Ensembl" id="ENSMUSP00000127496.2"/>
    </source>
</evidence>
<evidence type="ECO:0007829" key="6">
    <source>
        <dbReference type="ProteomicsDB" id="E9Q2S8"/>
    </source>
</evidence>
<evidence type="ECO:0000256" key="1">
    <source>
        <dbReference type="SAM" id="MobiDB-lite"/>
    </source>
</evidence>
<dbReference type="Bgee" id="ENSMUSG00000006998">
    <property type="expression patterns" value="Expressed in embryonic brain and 73 other cell types or tissues"/>
</dbReference>
<dbReference type="PeptideAtlas" id="E9Q2S8"/>
<proteinExistence type="evidence at protein level"/>
<reference evidence="2" key="6">
    <citation type="submission" date="2025-08" db="UniProtKB">
        <authorList>
            <consortium name="Ensembl"/>
        </authorList>
    </citation>
    <scope>IDENTIFICATION</scope>
    <source>
        <strain evidence="2">C57BL/6J</strain>
    </source>
</reference>
<sequence>MEEGGRDKTPVQSQQPSATTPSGADEKSSGKERRDAGEKDKEQELTFTLFTCPGVSGRRM</sequence>
<dbReference type="SMR" id="E9Q2S8"/>
<evidence type="ECO:0007829" key="9">
    <source>
        <dbReference type="PubMed" id="21183079"/>
    </source>
</evidence>
<reference evidence="8" key="2">
    <citation type="journal article" date="2009" name="Mol. Cell. Proteomics">
        <title>Large scale localization of protein phosphorylation by use of electron capture dissociation mass spectrometry.</title>
        <authorList>
            <person name="Sweet S.M."/>
            <person name="Bailey C.M."/>
            <person name="Cunningham D.L."/>
            <person name="Heath J.K."/>
            <person name="Cooper H.J."/>
        </authorList>
    </citation>
    <scope>IDENTIFICATION BY MASS SPECTROMETRY [LARGE SCALE ANALYSIS]</scope>
</reference>
<protein>
    <submittedName>
        <fullName evidence="2">Proteasome (prosome, macropain) 26S subunit, non-ATPase, 2</fullName>
    </submittedName>
</protein>
<name>E9Q2S8_MOUSE</name>
<organism evidence="2 4">
    <name type="scientific">Mus musculus</name>
    <name type="common">Mouse</name>
    <dbReference type="NCBI Taxonomy" id="10090"/>
    <lineage>
        <taxon>Eukaryota</taxon>
        <taxon>Metazoa</taxon>
        <taxon>Chordata</taxon>
        <taxon>Craniata</taxon>
        <taxon>Vertebrata</taxon>
        <taxon>Euteleostomi</taxon>
        <taxon>Mammalia</taxon>
        <taxon>Eutheria</taxon>
        <taxon>Euarchontoglires</taxon>
        <taxon>Glires</taxon>
        <taxon>Rodentia</taxon>
        <taxon>Myomorpha</taxon>
        <taxon>Muroidea</taxon>
        <taxon>Muridae</taxon>
        <taxon>Murinae</taxon>
        <taxon>Mus</taxon>
        <taxon>Mus</taxon>
    </lineage>
</organism>
<gene>
    <name evidence="2 3" type="primary">Psmd2</name>
</gene>
<accession>E9Q2S8</accession>
<dbReference type="Ensembl" id="ENSMUST00000172207.8">
    <property type="protein sequence ID" value="ENSMUSP00000127496.2"/>
    <property type="gene ID" value="ENSMUSG00000006998.17"/>
</dbReference>
<dbReference type="MGI" id="MGI:1096584">
    <property type="gene designation" value="Psmd2"/>
</dbReference>
<dbReference type="ProteomicsDB" id="318980"/>
<dbReference type="AGR" id="MGI:1096584"/>
<evidence type="ECO:0007829" key="5">
    <source>
        <dbReference type="PeptideAtlas" id="E9Q2S8"/>
    </source>
</evidence>
<keyword evidence="4" id="KW-1185">Reference proteome</keyword>
<dbReference type="Antibodypedia" id="33807">
    <property type="antibodies" value="600 antibodies from 35 providers"/>
</dbReference>
<reference evidence="2 4" key="5">
    <citation type="journal article" date="2011" name="PLoS Biol.">
        <title>Modernizing reference genome assemblies.</title>
        <authorList>
            <person name="Church D.M."/>
            <person name="Schneider V.A."/>
            <person name="Graves T."/>
            <person name="Auger K."/>
            <person name="Cunningham F."/>
            <person name="Bouk N."/>
            <person name="Chen H.C."/>
            <person name="Agarwala R."/>
            <person name="McLaren W.M."/>
            <person name="Ritchie G.R."/>
            <person name="Albracht D."/>
            <person name="Kremitzki M."/>
            <person name="Rock S."/>
            <person name="Kotkiewicz H."/>
            <person name="Kremitzki C."/>
            <person name="Wollam A."/>
            <person name="Trani L."/>
            <person name="Fulton L."/>
            <person name="Fulton R."/>
            <person name="Matthews L."/>
            <person name="Whitehead S."/>
            <person name="Chow W."/>
            <person name="Torrance J."/>
            <person name="Dunn M."/>
            <person name="Harden G."/>
            <person name="Threadgold G."/>
            <person name="Wood J."/>
            <person name="Collins J."/>
            <person name="Heath P."/>
            <person name="Griffiths G."/>
            <person name="Pelan S."/>
            <person name="Grafham D."/>
            <person name="Eichler E.E."/>
            <person name="Weinstock G."/>
            <person name="Mardis E.R."/>
            <person name="Wilson R.K."/>
            <person name="Howe K."/>
            <person name="Flicek P."/>
            <person name="Hubbard T."/>
        </authorList>
    </citation>
    <scope>NUCLEOTIDE SEQUENCE [LARGE SCALE GENOMIC DNA]</scope>
    <source>
        <strain evidence="2 4">C57BL/6J</strain>
    </source>
</reference>
<dbReference type="VEuPathDB" id="HostDB:ENSMUSG00000006998"/>
<feature type="compositionally biased region" description="Basic and acidic residues" evidence="1">
    <location>
        <begin position="24"/>
        <end position="44"/>
    </location>
</feature>